<evidence type="ECO:0000313" key="3">
    <source>
        <dbReference type="Proteomes" id="UP000738359"/>
    </source>
</evidence>
<evidence type="ECO:0000313" key="2">
    <source>
        <dbReference type="EMBL" id="KAF9951641.1"/>
    </source>
</evidence>
<evidence type="ECO:0000259" key="1">
    <source>
        <dbReference type="Pfam" id="PF13302"/>
    </source>
</evidence>
<dbReference type="AlphaFoldDB" id="A0A9P6IXI3"/>
<dbReference type="Proteomes" id="UP000738359">
    <property type="component" value="Unassembled WGS sequence"/>
</dbReference>
<dbReference type="CDD" id="cd04301">
    <property type="entry name" value="NAT_SF"/>
    <property type="match status" value="1"/>
</dbReference>
<dbReference type="SUPFAM" id="SSF55729">
    <property type="entry name" value="Acyl-CoA N-acyltransferases (Nat)"/>
    <property type="match status" value="1"/>
</dbReference>
<accession>A0A9P6IXI3</accession>
<sequence length="231" mass="25886">MATEHKPTQEQPLFDRAKATAMGPYLLCEDPPHYLSAVGFEDIPEMVRVVNLDKSIYDGTASFEYPYLESHAHARVARAVGYTTTKGYNTHWAMRTSPNGPLMGWIHSYLPPAGDELHPETGRVLKIGEIGYWVSPEYQGKGYASRSARFVVQEILFKEFNCDIVRAEAYTHNAGSRKVLEGAGMECEVEAKTVFIPKLQEERVIGCYAAHRDDSTKRVRSPGSICTRPTQ</sequence>
<protein>
    <recommendedName>
        <fullName evidence="1">N-acetyltransferase domain-containing protein</fullName>
    </recommendedName>
</protein>
<dbReference type="Gene3D" id="3.40.630.30">
    <property type="match status" value="1"/>
</dbReference>
<dbReference type="InterPro" id="IPR051531">
    <property type="entry name" value="N-acetyltransferase"/>
</dbReference>
<feature type="domain" description="N-acetyltransferase" evidence="1">
    <location>
        <begin position="41"/>
        <end position="186"/>
    </location>
</feature>
<dbReference type="EMBL" id="JAAAHY010001187">
    <property type="protein sequence ID" value="KAF9951641.1"/>
    <property type="molecule type" value="Genomic_DNA"/>
</dbReference>
<dbReference type="OrthoDB" id="630895at2759"/>
<gene>
    <name evidence="2" type="ORF">BGZ70_000900</name>
</gene>
<dbReference type="InterPro" id="IPR016181">
    <property type="entry name" value="Acyl_CoA_acyltransferase"/>
</dbReference>
<proteinExistence type="predicted"/>
<dbReference type="InterPro" id="IPR000182">
    <property type="entry name" value="GNAT_dom"/>
</dbReference>
<dbReference type="PANTHER" id="PTHR43792">
    <property type="entry name" value="GNAT FAMILY, PUTATIVE (AFU_ORTHOLOGUE AFUA_3G00765)-RELATED-RELATED"/>
    <property type="match status" value="1"/>
</dbReference>
<name>A0A9P6IXI3_MORAP</name>
<keyword evidence="3" id="KW-1185">Reference proteome</keyword>
<comment type="caution">
    <text evidence="2">The sequence shown here is derived from an EMBL/GenBank/DDBJ whole genome shotgun (WGS) entry which is preliminary data.</text>
</comment>
<dbReference type="GO" id="GO:0016747">
    <property type="term" value="F:acyltransferase activity, transferring groups other than amino-acyl groups"/>
    <property type="evidence" value="ECO:0007669"/>
    <property type="project" value="InterPro"/>
</dbReference>
<reference evidence="2" key="1">
    <citation type="journal article" date="2020" name="Fungal Divers.">
        <title>Resolving the Mortierellaceae phylogeny through synthesis of multi-gene phylogenetics and phylogenomics.</title>
        <authorList>
            <person name="Vandepol N."/>
            <person name="Liber J."/>
            <person name="Desiro A."/>
            <person name="Na H."/>
            <person name="Kennedy M."/>
            <person name="Barry K."/>
            <person name="Grigoriev I.V."/>
            <person name="Miller A.N."/>
            <person name="O'Donnell K."/>
            <person name="Stajich J.E."/>
            <person name="Bonito G."/>
        </authorList>
    </citation>
    <scope>NUCLEOTIDE SEQUENCE</scope>
    <source>
        <strain evidence="2">CK1249</strain>
    </source>
</reference>
<dbReference type="Pfam" id="PF13302">
    <property type="entry name" value="Acetyltransf_3"/>
    <property type="match status" value="1"/>
</dbReference>
<organism evidence="2 3">
    <name type="scientific">Mortierella alpina</name>
    <name type="common">Oleaginous fungus</name>
    <name type="synonym">Mortierella renispora</name>
    <dbReference type="NCBI Taxonomy" id="64518"/>
    <lineage>
        <taxon>Eukaryota</taxon>
        <taxon>Fungi</taxon>
        <taxon>Fungi incertae sedis</taxon>
        <taxon>Mucoromycota</taxon>
        <taxon>Mortierellomycotina</taxon>
        <taxon>Mortierellomycetes</taxon>
        <taxon>Mortierellales</taxon>
        <taxon>Mortierellaceae</taxon>
        <taxon>Mortierella</taxon>
    </lineage>
</organism>